<sequence>MAEKSLYERLGGEPALTAVVEDFVGRTAANPKVNFFRKGTDMEWKPSGEQVAMLKKHLVTFIAEATGGPKAYKGRDMKSSHAGMKITNAEFDALASDLAASLDKFKVPAKEKGELMAIAASTRGAIVEK</sequence>
<dbReference type="Gene3D" id="1.10.490.10">
    <property type="entry name" value="Globins"/>
    <property type="match status" value="1"/>
</dbReference>
<organism evidence="6 7">
    <name type="scientific">Humisphaera borealis</name>
    <dbReference type="NCBI Taxonomy" id="2807512"/>
    <lineage>
        <taxon>Bacteria</taxon>
        <taxon>Pseudomonadati</taxon>
        <taxon>Planctomycetota</taxon>
        <taxon>Phycisphaerae</taxon>
        <taxon>Tepidisphaerales</taxon>
        <taxon>Tepidisphaeraceae</taxon>
        <taxon>Humisphaera</taxon>
    </lineage>
</organism>
<dbReference type="InterPro" id="IPR012292">
    <property type="entry name" value="Globin/Proto"/>
</dbReference>
<dbReference type="CDD" id="cd00454">
    <property type="entry name" value="TrHb1_N"/>
    <property type="match status" value="1"/>
</dbReference>
<feature type="binding site" description="distal binding residue" evidence="5">
    <location>
        <position position="57"/>
    </location>
    <ligand>
        <name>heme</name>
        <dbReference type="ChEBI" id="CHEBI:30413"/>
    </ligand>
    <ligandPart>
        <name>Fe</name>
        <dbReference type="ChEBI" id="CHEBI:18248"/>
    </ligandPart>
</feature>
<evidence type="ECO:0000313" key="6">
    <source>
        <dbReference type="EMBL" id="QOV92465.1"/>
    </source>
</evidence>
<dbReference type="GO" id="GO:0020037">
    <property type="term" value="F:heme binding"/>
    <property type="evidence" value="ECO:0007669"/>
    <property type="project" value="InterPro"/>
</dbReference>
<dbReference type="InterPro" id="IPR009050">
    <property type="entry name" value="Globin-like_sf"/>
</dbReference>
<dbReference type="GO" id="GO:0019825">
    <property type="term" value="F:oxygen binding"/>
    <property type="evidence" value="ECO:0007669"/>
    <property type="project" value="InterPro"/>
</dbReference>
<evidence type="ECO:0000256" key="1">
    <source>
        <dbReference type="ARBA" id="ARBA00022448"/>
    </source>
</evidence>
<keyword evidence="3 5" id="KW-0479">Metal-binding</keyword>
<dbReference type="Proteomes" id="UP000593765">
    <property type="component" value="Chromosome"/>
</dbReference>
<accession>A0A7M2X470</accession>
<evidence type="ECO:0000256" key="3">
    <source>
        <dbReference type="ARBA" id="ARBA00022723"/>
    </source>
</evidence>
<keyword evidence="1" id="KW-0813">Transport</keyword>
<proteinExistence type="predicted"/>
<dbReference type="EMBL" id="CP063458">
    <property type="protein sequence ID" value="QOV92465.1"/>
    <property type="molecule type" value="Genomic_DNA"/>
</dbReference>
<dbReference type="SUPFAM" id="SSF46458">
    <property type="entry name" value="Globin-like"/>
    <property type="match status" value="1"/>
</dbReference>
<keyword evidence="2 5" id="KW-0349">Heme</keyword>
<evidence type="ECO:0000256" key="5">
    <source>
        <dbReference type="PIRSR" id="PIRSR601486-1"/>
    </source>
</evidence>
<dbReference type="Pfam" id="PF01152">
    <property type="entry name" value="Bac_globin"/>
    <property type="match status" value="1"/>
</dbReference>
<dbReference type="KEGG" id="hbs:IPV69_18195"/>
<gene>
    <name evidence="6" type="ORF">IPV69_18195</name>
</gene>
<evidence type="ECO:0000256" key="2">
    <source>
        <dbReference type="ARBA" id="ARBA00022617"/>
    </source>
</evidence>
<evidence type="ECO:0000313" key="7">
    <source>
        <dbReference type="Proteomes" id="UP000593765"/>
    </source>
</evidence>
<dbReference type="GO" id="GO:0046872">
    <property type="term" value="F:metal ion binding"/>
    <property type="evidence" value="ECO:0007669"/>
    <property type="project" value="UniProtKB-KW"/>
</dbReference>
<keyword evidence="7" id="KW-1185">Reference proteome</keyword>
<dbReference type="AlphaFoldDB" id="A0A7M2X470"/>
<name>A0A7M2X470_9BACT</name>
<reference evidence="6 7" key="1">
    <citation type="submission" date="2020-10" db="EMBL/GenBank/DDBJ databases">
        <title>Wide distribution of Phycisphaera-like planctomycetes from WD2101 soil group in peatlands and genome analysis of the first cultivated representative.</title>
        <authorList>
            <person name="Dedysh S.N."/>
            <person name="Beletsky A.V."/>
            <person name="Ivanova A."/>
            <person name="Kulichevskaya I.S."/>
            <person name="Suzina N.E."/>
            <person name="Philippov D.A."/>
            <person name="Rakitin A.L."/>
            <person name="Mardanov A.V."/>
            <person name="Ravin N.V."/>
        </authorList>
    </citation>
    <scope>NUCLEOTIDE SEQUENCE [LARGE SCALE GENOMIC DNA]</scope>
    <source>
        <strain evidence="6 7">M1803</strain>
    </source>
</reference>
<feature type="binding site" description="distal binding residue" evidence="5">
    <location>
        <position position="81"/>
    </location>
    <ligand>
        <name>heme</name>
        <dbReference type="ChEBI" id="CHEBI:30413"/>
    </ligand>
    <ligandPart>
        <name>Fe</name>
        <dbReference type="ChEBI" id="CHEBI:18248"/>
    </ligandPart>
</feature>
<dbReference type="InterPro" id="IPR001486">
    <property type="entry name" value="Hemoglobin_trunc"/>
</dbReference>
<protein>
    <submittedName>
        <fullName evidence="6">Group 1 truncated hemoglobin</fullName>
    </submittedName>
</protein>
<evidence type="ECO:0000256" key="4">
    <source>
        <dbReference type="ARBA" id="ARBA00023004"/>
    </source>
</evidence>
<keyword evidence="4 5" id="KW-0408">Iron</keyword>